<comment type="caution">
    <text evidence="1">The sequence shown here is derived from an EMBL/GenBank/DDBJ whole genome shotgun (WGS) entry which is preliminary data.</text>
</comment>
<sequence length="69" mass="7938">MPKGSRTSPETLNYTVQVKNAYRPLSEIVCTVYWDDSLMKLDGSTRMLSKPWKKSGRLVLLNGTFRRSE</sequence>
<dbReference type="EMBL" id="CASHTH010001369">
    <property type="protein sequence ID" value="CAI8014521.1"/>
    <property type="molecule type" value="Genomic_DNA"/>
</dbReference>
<dbReference type="AlphaFoldDB" id="A0AA35RQ39"/>
<keyword evidence="2" id="KW-1185">Reference proteome</keyword>
<accession>A0AA35RQ39</accession>
<reference evidence="1" key="1">
    <citation type="submission" date="2023-03" db="EMBL/GenBank/DDBJ databases">
        <authorList>
            <person name="Steffen K."/>
            <person name="Cardenas P."/>
        </authorList>
    </citation>
    <scope>NUCLEOTIDE SEQUENCE</scope>
</reference>
<name>A0AA35RQ39_GEOBA</name>
<organism evidence="1 2">
    <name type="scientific">Geodia barretti</name>
    <name type="common">Barrett's horny sponge</name>
    <dbReference type="NCBI Taxonomy" id="519541"/>
    <lineage>
        <taxon>Eukaryota</taxon>
        <taxon>Metazoa</taxon>
        <taxon>Porifera</taxon>
        <taxon>Demospongiae</taxon>
        <taxon>Heteroscleromorpha</taxon>
        <taxon>Tetractinellida</taxon>
        <taxon>Astrophorina</taxon>
        <taxon>Geodiidae</taxon>
        <taxon>Geodia</taxon>
    </lineage>
</organism>
<proteinExistence type="predicted"/>
<gene>
    <name evidence="1" type="ORF">GBAR_LOCUS9056</name>
</gene>
<evidence type="ECO:0000313" key="2">
    <source>
        <dbReference type="Proteomes" id="UP001174909"/>
    </source>
</evidence>
<dbReference type="Proteomes" id="UP001174909">
    <property type="component" value="Unassembled WGS sequence"/>
</dbReference>
<evidence type="ECO:0000313" key="1">
    <source>
        <dbReference type="EMBL" id="CAI8014521.1"/>
    </source>
</evidence>
<protein>
    <submittedName>
        <fullName evidence="1">Uncharacterized protein</fullName>
    </submittedName>
</protein>